<proteinExistence type="predicted"/>
<dbReference type="InterPro" id="IPR029044">
    <property type="entry name" value="Nucleotide-diphossugar_trans"/>
</dbReference>
<sequence>MPINSDLVHEGFRVSVIIPTYHAGPVFEELLASLQRQTLLPHEIIIVDSSSADGTAALAQRMGARVFTVLQSEFDHGGTRNYAAGLAKGDILVFMTQDAMPDHEQMLEELVRPFHNEQISCTYARQLPRPQENILEKLSRGFNYPDQAIIKDKNDILRLGIKTFFCSNVCAAVRRETFYEVGRFPEPVIFNEDMFLAAKCILSGYSIAYAANSRVIHSHDYSLLQQFRRFFDNGVSMRNSDWLSEYTAVGKEGSRLLRTQLQALHQQRAWHWIPRLIAEMAAKWIGFQLGKRYELLPKPLRVRFSMHRKMWDKLNASHASSKGVSKSI</sequence>
<dbReference type="Gene3D" id="3.90.550.10">
    <property type="entry name" value="Spore Coat Polysaccharide Biosynthesis Protein SpsA, Chain A"/>
    <property type="match status" value="1"/>
</dbReference>
<reference evidence="3" key="1">
    <citation type="journal article" date="2019" name="Int. J. Syst. Evol. Microbiol.">
        <title>The Global Catalogue of Microorganisms (GCM) 10K type strain sequencing project: providing services to taxonomists for standard genome sequencing and annotation.</title>
        <authorList>
            <consortium name="The Broad Institute Genomics Platform"/>
            <consortium name="The Broad Institute Genome Sequencing Center for Infectious Disease"/>
            <person name="Wu L."/>
            <person name="Ma J."/>
        </authorList>
    </citation>
    <scope>NUCLEOTIDE SEQUENCE [LARGE SCALE GENOMIC DNA]</scope>
    <source>
        <strain evidence="3">CGMCC 1.3240</strain>
    </source>
</reference>
<dbReference type="InterPro" id="IPR001173">
    <property type="entry name" value="Glyco_trans_2-like"/>
</dbReference>
<dbReference type="RefSeq" id="WP_379188362.1">
    <property type="nucleotide sequence ID" value="NZ_JBHSOW010000041.1"/>
</dbReference>
<dbReference type="Pfam" id="PF00535">
    <property type="entry name" value="Glycos_transf_2"/>
    <property type="match status" value="1"/>
</dbReference>
<protein>
    <submittedName>
        <fullName evidence="2">Glycosyltransferase family 2 protein</fullName>
        <ecNumber evidence="2">2.4.-.-</ecNumber>
    </submittedName>
</protein>
<keyword evidence="3" id="KW-1185">Reference proteome</keyword>
<organism evidence="2 3">
    <name type="scientific">Paenibacillus solisilvae</name>
    <dbReference type="NCBI Taxonomy" id="2486751"/>
    <lineage>
        <taxon>Bacteria</taxon>
        <taxon>Bacillati</taxon>
        <taxon>Bacillota</taxon>
        <taxon>Bacilli</taxon>
        <taxon>Bacillales</taxon>
        <taxon>Paenibacillaceae</taxon>
        <taxon>Paenibacillus</taxon>
    </lineage>
</organism>
<keyword evidence="2" id="KW-0808">Transferase</keyword>
<name>A0ABW0VXT1_9BACL</name>
<accession>A0ABW0VXT1</accession>
<dbReference type="GO" id="GO:0016757">
    <property type="term" value="F:glycosyltransferase activity"/>
    <property type="evidence" value="ECO:0007669"/>
    <property type="project" value="UniProtKB-KW"/>
</dbReference>
<gene>
    <name evidence="2" type="ORF">ACFPYJ_11925</name>
</gene>
<evidence type="ECO:0000313" key="3">
    <source>
        <dbReference type="Proteomes" id="UP001596047"/>
    </source>
</evidence>
<dbReference type="PANTHER" id="PTHR43685">
    <property type="entry name" value="GLYCOSYLTRANSFERASE"/>
    <property type="match status" value="1"/>
</dbReference>
<comment type="caution">
    <text evidence="2">The sequence shown here is derived from an EMBL/GenBank/DDBJ whole genome shotgun (WGS) entry which is preliminary data.</text>
</comment>
<dbReference type="PANTHER" id="PTHR43685:SF13">
    <property type="entry name" value="O ANTIGEN BIOSYNTHESIS RHAMNOSYLTRANSFERASE RFBN"/>
    <property type="match status" value="1"/>
</dbReference>
<dbReference type="EC" id="2.4.-.-" evidence="2"/>
<dbReference type="InterPro" id="IPR050834">
    <property type="entry name" value="Glycosyltransf_2"/>
</dbReference>
<dbReference type="EMBL" id="JBHSOW010000041">
    <property type="protein sequence ID" value="MFC5649817.1"/>
    <property type="molecule type" value="Genomic_DNA"/>
</dbReference>
<evidence type="ECO:0000313" key="2">
    <source>
        <dbReference type="EMBL" id="MFC5649817.1"/>
    </source>
</evidence>
<dbReference type="CDD" id="cd00761">
    <property type="entry name" value="Glyco_tranf_GTA_type"/>
    <property type="match status" value="1"/>
</dbReference>
<feature type="domain" description="Glycosyltransferase 2-like" evidence="1">
    <location>
        <begin position="15"/>
        <end position="181"/>
    </location>
</feature>
<dbReference type="Proteomes" id="UP001596047">
    <property type="component" value="Unassembled WGS sequence"/>
</dbReference>
<evidence type="ECO:0000259" key="1">
    <source>
        <dbReference type="Pfam" id="PF00535"/>
    </source>
</evidence>
<dbReference type="SUPFAM" id="SSF53448">
    <property type="entry name" value="Nucleotide-diphospho-sugar transferases"/>
    <property type="match status" value="1"/>
</dbReference>
<keyword evidence="2" id="KW-0328">Glycosyltransferase</keyword>